<proteinExistence type="predicted"/>
<evidence type="ECO:0000259" key="1">
    <source>
        <dbReference type="PROSITE" id="PS50887"/>
    </source>
</evidence>
<evidence type="ECO:0000313" key="2">
    <source>
        <dbReference type="EMBL" id="VFS38648.1"/>
    </source>
</evidence>
<feature type="domain" description="GGDEF" evidence="1">
    <location>
        <begin position="1"/>
        <end position="84"/>
    </location>
</feature>
<dbReference type="Proteomes" id="UP000351155">
    <property type="component" value="Unassembled WGS sequence"/>
</dbReference>
<gene>
    <name evidence="2" type="ORF">NCTC12126_03767</name>
</gene>
<dbReference type="InterPro" id="IPR000160">
    <property type="entry name" value="GGDEF_dom"/>
</dbReference>
<evidence type="ECO:0000313" key="3">
    <source>
        <dbReference type="Proteomes" id="UP000351155"/>
    </source>
</evidence>
<reference evidence="2 3" key="1">
    <citation type="submission" date="2019-03" db="EMBL/GenBank/DDBJ databases">
        <authorList>
            <consortium name="Pathogen Informatics"/>
        </authorList>
    </citation>
    <scope>NUCLEOTIDE SEQUENCE [LARGE SCALE GENOMIC DNA]</scope>
    <source>
        <strain evidence="2 3">NCTC12126</strain>
    </source>
</reference>
<protein>
    <submittedName>
        <fullName evidence="2">Putative diguanylate cyclase</fullName>
    </submittedName>
</protein>
<dbReference type="InterPro" id="IPR029787">
    <property type="entry name" value="Nucleotide_cyclase"/>
</dbReference>
<sequence>MWFWRKLLARISQSVRSHDIVIRFGGDEFLVMLHDTTHEEAKKIARRIARPEKKTLMVNREELPCRPFLSVWLTLMIHSSTVLI</sequence>
<dbReference type="SUPFAM" id="SSF55073">
    <property type="entry name" value="Nucleotide cyclase"/>
    <property type="match status" value="1"/>
</dbReference>
<dbReference type="Gene3D" id="3.30.70.270">
    <property type="match status" value="1"/>
</dbReference>
<accession>A0A484YRB3</accession>
<dbReference type="AlphaFoldDB" id="A0A484YRB3"/>
<dbReference type="InterPro" id="IPR043128">
    <property type="entry name" value="Rev_trsase/Diguanyl_cyclase"/>
</dbReference>
<name>A0A484YRB3_9ENTR</name>
<dbReference type="PROSITE" id="PS50887">
    <property type="entry name" value="GGDEF"/>
    <property type="match status" value="1"/>
</dbReference>
<dbReference type="Pfam" id="PF00990">
    <property type="entry name" value="GGDEF"/>
    <property type="match status" value="1"/>
</dbReference>
<dbReference type="EMBL" id="CAADIW010000038">
    <property type="protein sequence ID" value="VFS38648.1"/>
    <property type="molecule type" value="Genomic_DNA"/>
</dbReference>
<dbReference type="NCBIfam" id="TIGR00254">
    <property type="entry name" value="GGDEF"/>
    <property type="match status" value="1"/>
</dbReference>
<organism evidence="2 3">
    <name type="scientific">Enterobacter cancerogenus</name>
    <dbReference type="NCBI Taxonomy" id="69218"/>
    <lineage>
        <taxon>Bacteria</taxon>
        <taxon>Pseudomonadati</taxon>
        <taxon>Pseudomonadota</taxon>
        <taxon>Gammaproteobacteria</taxon>
        <taxon>Enterobacterales</taxon>
        <taxon>Enterobacteriaceae</taxon>
        <taxon>Enterobacter</taxon>
        <taxon>Enterobacter cloacae complex</taxon>
    </lineage>
</organism>